<feature type="signal peptide" evidence="1">
    <location>
        <begin position="1"/>
        <end position="21"/>
    </location>
</feature>
<dbReference type="AlphaFoldDB" id="A0A1F5HB96"/>
<organism evidence="3 4">
    <name type="scientific">Candidatus Curtissbacteria bacterium RIFOXYA1_FULL_41_14</name>
    <dbReference type="NCBI Taxonomy" id="1797737"/>
    <lineage>
        <taxon>Bacteria</taxon>
        <taxon>Candidatus Curtissiibacteriota</taxon>
    </lineage>
</organism>
<gene>
    <name evidence="3" type="ORF">A2196_04430</name>
</gene>
<protein>
    <recommendedName>
        <fullName evidence="2">EfeO-type cupredoxin-like domain-containing protein</fullName>
    </recommendedName>
</protein>
<feature type="domain" description="EfeO-type cupredoxin-like" evidence="2">
    <location>
        <begin position="53"/>
        <end position="137"/>
    </location>
</feature>
<evidence type="ECO:0000313" key="4">
    <source>
        <dbReference type="Proteomes" id="UP000176751"/>
    </source>
</evidence>
<reference evidence="3 4" key="1">
    <citation type="journal article" date="2016" name="Nat. Commun.">
        <title>Thousands of microbial genomes shed light on interconnected biogeochemical processes in an aquifer system.</title>
        <authorList>
            <person name="Anantharaman K."/>
            <person name="Brown C.T."/>
            <person name="Hug L.A."/>
            <person name="Sharon I."/>
            <person name="Castelle C.J."/>
            <person name="Probst A.J."/>
            <person name="Thomas B.C."/>
            <person name="Singh A."/>
            <person name="Wilkins M.J."/>
            <person name="Karaoz U."/>
            <person name="Brodie E.L."/>
            <person name="Williams K.H."/>
            <person name="Hubbard S.S."/>
            <person name="Banfield J.F."/>
        </authorList>
    </citation>
    <scope>NUCLEOTIDE SEQUENCE [LARGE SCALE GENOMIC DNA]</scope>
</reference>
<dbReference type="STRING" id="1797737.A2196_04430"/>
<dbReference type="PROSITE" id="PS51257">
    <property type="entry name" value="PROKAR_LIPOPROTEIN"/>
    <property type="match status" value="1"/>
</dbReference>
<name>A0A1F5HB96_9BACT</name>
<dbReference type="Gene3D" id="2.60.40.420">
    <property type="entry name" value="Cupredoxins - blue copper proteins"/>
    <property type="match status" value="1"/>
</dbReference>
<evidence type="ECO:0000259" key="2">
    <source>
        <dbReference type="Pfam" id="PF13473"/>
    </source>
</evidence>
<evidence type="ECO:0000313" key="3">
    <source>
        <dbReference type="EMBL" id="OGE01368.1"/>
    </source>
</evidence>
<dbReference type="Pfam" id="PF13473">
    <property type="entry name" value="Cupredoxin_1"/>
    <property type="match status" value="1"/>
</dbReference>
<dbReference type="SUPFAM" id="SSF49503">
    <property type="entry name" value="Cupredoxins"/>
    <property type="match status" value="1"/>
</dbReference>
<proteinExistence type="predicted"/>
<accession>A0A1F5HB96</accession>
<dbReference type="Proteomes" id="UP000176751">
    <property type="component" value="Unassembled WGS sequence"/>
</dbReference>
<evidence type="ECO:0000256" key="1">
    <source>
        <dbReference type="SAM" id="SignalP"/>
    </source>
</evidence>
<dbReference type="InterPro" id="IPR028096">
    <property type="entry name" value="EfeO_Cupredoxin"/>
</dbReference>
<dbReference type="InterPro" id="IPR008972">
    <property type="entry name" value="Cupredoxin"/>
</dbReference>
<sequence>MINFRKVVLLGTVASSALVLSACGLYGGSTNTGTGQTNGTTPETVESPVAGNVITYSESGFSPKQLTVKVGESVEFVNNSSSNVQVNSAPHPTHELYPELNIGVIAPGETKSVTFTTAGTKTYHNHLNPSQNGQVTVE</sequence>
<keyword evidence="1" id="KW-0732">Signal</keyword>
<comment type="caution">
    <text evidence="3">The sequence shown here is derived from an EMBL/GenBank/DDBJ whole genome shotgun (WGS) entry which is preliminary data.</text>
</comment>
<dbReference type="EMBL" id="MFCA01000028">
    <property type="protein sequence ID" value="OGE01368.1"/>
    <property type="molecule type" value="Genomic_DNA"/>
</dbReference>
<feature type="chain" id="PRO_5009518779" description="EfeO-type cupredoxin-like domain-containing protein" evidence="1">
    <location>
        <begin position="22"/>
        <end position="138"/>
    </location>
</feature>